<feature type="signal peptide" evidence="7">
    <location>
        <begin position="1"/>
        <end position="28"/>
    </location>
</feature>
<dbReference type="Pfam" id="PF13620">
    <property type="entry name" value="CarboxypepD_reg"/>
    <property type="match status" value="1"/>
</dbReference>
<proteinExistence type="predicted"/>
<dbReference type="RefSeq" id="WP_285982701.1">
    <property type="nucleotide sequence ID" value="NZ_JASVDS010000003.1"/>
</dbReference>
<accession>A0ABT7LIE6</accession>
<keyword evidence="3" id="KW-1134">Transmembrane beta strand</keyword>
<keyword evidence="7" id="KW-0732">Signal</keyword>
<organism evidence="9 10">
    <name type="scientific">Roseateles subflavus</name>
    <dbReference type="NCBI Taxonomy" id="3053353"/>
    <lineage>
        <taxon>Bacteria</taxon>
        <taxon>Pseudomonadati</taxon>
        <taxon>Pseudomonadota</taxon>
        <taxon>Betaproteobacteria</taxon>
        <taxon>Burkholderiales</taxon>
        <taxon>Sphaerotilaceae</taxon>
        <taxon>Roseateles</taxon>
    </lineage>
</organism>
<evidence type="ECO:0000256" key="4">
    <source>
        <dbReference type="ARBA" id="ARBA00022692"/>
    </source>
</evidence>
<keyword evidence="10" id="KW-1185">Reference proteome</keyword>
<keyword evidence="5" id="KW-0472">Membrane</keyword>
<dbReference type="PANTHER" id="PTHR30069">
    <property type="entry name" value="TONB-DEPENDENT OUTER MEMBRANE RECEPTOR"/>
    <property type="match status" value="1"/>
</dbReference>
<dbReference type="Gene3D" id="2.40.170.20">
    <property type="entry name" value="TonB-dependent receptor, beta-barrel domain"/>
    <property type="match status" value="1"/>
</dbReference>
<evidence type="ECO:0000256" key="6">
    <source>
        <dbReference type="ARBA" id="ARBA00023237"/>
    </source>
</evidence>
<keyword evidence="2" id="KW-0813">Transport</keyword>
<evidence type="ECO:0000313" key="9">
    <source>
        <dbReference type="EMBL" id="MDL5032609.1"/>
    </source>
</evidence>
<protein>
    <submittedName>
        <fullName evidence="9">TonB-dependent receptor</fullName>
    </submittedName>
</protein>
<feature type="domain" description="TonB-dependent transporter Oar-like beta-barrel" evidence="8">
    <location>
        <begin position="246"/>
        <end position="1046"/>
    </location>
</feature>
<dbReference type="Pfam" id="PF25183">
    <property type="entry name" value="OMP_b-brl_4"/>
    <property type="match status" value="1"/>
</dbReference>
<dbReference type="SUPFAM" id="SSF56935">
    <property type="entry name" value="Porins"/>
    <property type="match status" value="1"/>
</dbReference>
<evidence type="ECO:0000256" key="7">
    <source>
        <dbReference type="SAM" id="SignalP"/>
    </source>
</evidence>
<dbReference type="InterPro" id="IPR039426">
    <property type="entry name" value="TonB-dep_rcpt-like"/>
</dbReference>
<feature type="chain" id="PRO_5046351709" evidence="7">
    <location>
        <begin position="29"/>
        <end position="1111"/>
    </location>
</feature>
<dbReference type="InterPro" id="IPR036942">
    <property type="entry name" value="Beta-barrel_TonB_sf"/>
</dbReference>
<evidence type="ECO:0000256" key="2">
    <source>
        <dbReference type="ARBA" id="ARBA00022448"/>
    </source>
</evidence>
<keyword evidence="6" id="KW-0998">Cell outer membrane</keyword>
<name>A0ABT7LIE6_9BURK</name>
<reference evidence="9 10" key="1">
    <citation type="submission" date="2023-06" db="EMBL/GenBank/DDBJ databases">
        <title>Pelomonas sp. APW6 16S ribosomal RNA gene genome sequencing and assembly.</title>
        <authorList>
            <person name="Woo H."/>
        </authorList>
    </citation>
    <scope>NUCLEOTIDE SEQUENCE [LARGE SCALE GENOMIC DNA]</scope>
    <source>
        <strain evidence="9 10">APW6</strain>
    </source>
</reference>
<sequence length="1111" mass="120249">MNDLHWSRFSRTALSVAVAIVAAAPALAQNTTAAVGGRVTSPEGKPVAGATVVLVHTESGSTNTLVTDAEGRYSARGLRVGGPYVITVTKGGDSNQRQGVFLALAETTAIDLVVGQAQNQLAQVTISGSSSKINSATMGSGTNLTGADLAQQFSMQRNLQDYARLDPRIAQTNKENGEISAAGQNNRFNSITVDGVSISDTFGLEANNLPTMKQPVSMDAIDSVQINLSNYDVTQKGYTGANVNAVTKSGTNTFKGTATYAYRDQDMAGRRWNRPPTDTFTRLTPFKEKLYGFTLGGPIIKDKLFFFTAYEEQHNTISSPAFGPAGSTNATAVNITQAQIAEAQKIMQDVYKVDAGSLDNVSGIELSVKDVLVKLDWNISEKHRANVRYTKTEQNEPTLPGFSSNQLSLSSYWYRERKTIETVMAQLFSDWTEDFSTELKISNRDYEKATLSDTNLPAMSLVWTNGGSRTLNLGTERSRHLNNLKTKTLDGYFAGNLFVGDHEIKGGADLSRNEIYNVFLQDTRGNYTFSGNGAPGTANDPLTMLRNGIPSSYSVQLPFPGKSLDDSIANWTLTNVGFFLQDTWKINKKLNITAGIRVDEVKTDDRPVANAAAALPVIPGNPTTNVRQTGGFGLDNTANVDGQRLVQPRLGFNYQLDTVDQRKSQIRGGVGLFQGAAANVWLTNPYQNVGATAVYNCGTGTTPCPTGLRFSADGSNQPSLTGTPQANVDFVEKGLSQPSVWKLNLAWDGQLPWYGLEAGVEWLHTKVKQGLYYQHLNLGTVTAYAPDGREMYWNAAGRSEACWTAGTEAVNSACGSRFKALANSAYNNVLLASSTNKGDGDTLTLQLSQRVNANLRWQLAYTRTAATEVSPLASSVSSSSWNNRANFNPNEDVAANSQYLIRDRISAAVNFSKAFVDNYKTTLGVFYEGRAGKPYSWVYRNDMNGDGRSRNDLMYIPTAPGSGEVLFRLPGQTVAASGAAAEAAFWDIVNGDKALRNAKGGVVGRNSAFAPWVNNFDLRLSQEVRGFTRGGKGVITLDIMNVGNLLNRRWGQISEAGFPSTRSFVNFAGITPDGKMVYAVSTPDPLVTPTDAAGRTRLAQWGMNLTAKYEF</sequence>
<evidence type="ECO:0000313" key="10">
    <source>
        <dbReference type="Proteomes" id="UP001238603"/>
    </source>
</evidence>
<evidence type="ECO:0000259" key="8">
    <source>
        <dbReference type="Pfam" id="PF25183"/>
    </source>
</evidence>
<dbReference type="InterPro" id="IPR008969">
    <property type="entry name" value="CarboxyPept-like_regulatory"/>
</dbReference>
<dbReference type="InterPro" id="IPR057601">
    <property type="entry name" value="Oar-like_b-barrel"/>
</dbReference>
<dbReference type="PANTHER" id="PTHR30069:SF46">
    <property type="entry name" value="OAR PROTEIN"/>
    <property type="match status" value="1"/>
</dbReference>
<keyword evidence="9" id="KW-0675">Receptor</keyword>
<evidence type="ECO:0000256" key="3">
    <source>
        <dbReference type="ARBA" id="ARBA00022452"/>
    </source>
</evidence>
<comment type="caution">
    <text evidence="9">The sequence shown here is derived from an EMBL/GenBank/DDBJ whole genome shotgun (WGS) entry which is preliminary data.</text>
</comment>
<evidence type="ECO:0000256" key="1">
    <source>
        <dbReference type="ARBA" id="ARBA00004571"/>
    </source>
</evidence>
<keyword evidence="4" id="KW-0812">Transmembrane</keyword>
<evidence type="ECO:0000256" key="5">
    <source>
        <dbReference type="ARBA" id="ARBA00023136"/>
    </source>
</evidence>
<comment type="subcellular location">
    <subcellularLocation>
        <location evidence="1">Cell outer membrane</location>
        <topology evidence="1">Multi-pass membrane protein</topology>
    </subcellularLocation>
</comment>
<dbReference type="EMBL" id="JASVDS010000003">
    <property type="protein sequence ID" value="MDL5032609.1"/>
    <property type="molecule type" value="Genomic_DNA"/>
</dbReference>
<dbReference type="Gene3D" id="2.60.40.1120">
    <property type="entry name" value="Carboxypeptidase-like, regulatory domain"/>
    <property type="match status" value="1"/>
</dbReference>
<dbReference type="SUPFAM" id="SSF49464">
    <property type="entry name" value="Carboxypeptidase regulatory domain-like"/>
    <property type="match status" value="1"/>
</dbReference>
<gene>
    <name evidence="9" type="ORF">QRD43_11910</name>
</gene>
<dbReference type="Proteomes" id="UP001238603">
    <property type="component" value="Unassembled WGS sequence"/>
</dbReference>